<dbReference type="GeneID" id="37167675"/>
<dbReference type="SUPFAM" id="SSF55811">
    <property type="entry name" value="Nudix"/>
    <property type="match status" value="1"/>
</dbReference>
<keyword evidence="2" id="KW-1185">Reference proteome</keyword>
<protein>
    <recommendedName>
        <fullName evidence="3">Nudix hydrolase domain-containing protein</fullName>
    </recommendedName>
</protein>
<dbReference type="RefSeq" id="XP_025511733.1">
    <property type="nucleotide sequence ID" value="XM_025664273.1"/>
</dbReference>
<dbReference type="Gene3D" id="3.90.79.10">
    <property type="entry name" value="Nucleoside Triphosphate Pyrophosphohydrolase"/>
    <property type="match status" value="1"/>
</dbReference>
<accession>A0A8G1VHY4</accession>
<dbReference type="Proteomes" id="UP000249526">
    <property type="component" value="Unassembled WGS sequence"/>
</dbReference>
<dbReference type="EMBL" id="KZ825075">
    <property type="protein sequence ID" value="RAH53811.1"/>
    <property type="molecule type" value="Genomic_DNA"/>
</dbReference>
<gene>
    <name evidence="1" type="ORF">BO85DRAFT_503992</name>
</gene>
<organism evidence="1 2">
    <name type="scientific">Aspergillus piperis CBS 112811</name>
    <dbReference type="NCBI Taxonomy" id="1448313"/>
    <lineage>
        <taxon>Eukaryota</taxon>
        <taxon>Fungi</taxon>
        <taxon>Dikarya</taxon>
        <taxon>Ascomycota</taxon>
        <taxon>Pezizomycotina</taxon>
        <taxon>Eurotiomycetes</taxon>
        <taxon>Eurotiomycetidae</taxon>
        <taxon>Eurotiales</taxon>
        <taxon>Aspergillaceae</taxon>
        <taxon>Aspergillus</taxon>
        <taxon>Aspergillus subgen. Circumdati</taxon>
    </lineage>
</organism>
<proteinExistence type="predicted"/>
<name>A0A8G1VHY4_9EURO</name>
<sequence>MESLELVDRPGNDISISSIELWYFSRKEAIAIIIFLAIYKCPGLRNLISHVWISVQERDCRLKHLEYFYRSLSEAQYGLKVGVLIFSSLKDCVLFIKRSGRFNNENSWECPGGTVEQSNESIIYITVYKCHEKTQLYISIERNRKVHMFIFIVNVYDNKQPEQQLRMVILNPAEHQQFQWAMLMEIERMGEALFLPKKLKGIILDAFEFLGTPGC</sequence>
<evidence type="ECO:0000313" key="1">
    <source>
        <dbReference type="EMBL" id="RAH53811.1"/>
    </source>
</evidence>
<reference evidence="1 2" key="1">
    <citation type="submission" date="2018-02" db="EMBL/GenBank/DDBJ databases">
        <title>The genomes of Aspergillus section Nigri reveals drivers in fungal speciation.</title>
        <authorList>
            <consortium name="DOE Joint Genome Institute"/>
            <person name="Vesth T.C."/>
            <person name="Nybo J."/>
            <person name="Theobald S."/>
            <person name="Brandl J."/>
            <person name="Frisvad J.C."/>
            <person name="Nielsen K.F."/>
            <person name="Lyhne E.K."/>
            <person name="Kogle M.E."/>
            <person name="Kuo A."/>
            <person name="Riley R."/>
            <person name="Clum A."/>
            <person name="Nolan M."/>
            <person name="Lipzen A."/>
            <person name="Salamov A."/>
            <person name="Henrissat B."/>
            <person name="Wiebenga A."/>
            <person name="De vries R.P."/>
            <person name="Grigoriev I.V."/>
            <person name="Mortensen U.H."/>
            <person name="Andersen M.R."/>
            <person name="Baker S.E."/>
        </authorList>
    </citation>
    <scope>NUCLEOTIDE SEQUENCE [LARGE SCALE GENOMIC DNA]</scope>
    <source>
        <strain evidence="1 2">CBS 112811</strain>
    </source>
</reference>
<dbReference type="InterPro" id="IPR015797">
    <property type="entry name" value="NUDIX_hydrolase-like_dom_sf"/>
</dbReference>
<evidence type="ECO:0008006" key="3">
    <source>
        <dbReference type="Google" id="ProtNLM"/>
    </source>
</evidence>
<evidence type="ECO:0000313" key="2">
    <source>
        <dbReference type="Proteomes" id="UP000249526"/>
    </source>
</evidence>
<dbReference type="AlphaFoldDB" id="A0A8G1VHY4"/>
<dbReference type="CDD" id="cd02883">
    <property type="entry name" value="NUDIX_Hydrolase"/>
    <property type="match status" value="1"/>
</dbReference>